<evidence type="ECO:0000313" key="2">
    <source>
        <dbReference type="EMBL" id="WUG98436.1"/>
    </source>
</evidence>
<keyword evidence="3" id="KW-1185">Reference proteome</keyword>
<evidence type="ECO:0000313" key="3">
    <source>
        <dbReference type="Proteomes" id="UP001341259"/>
    </source>
</evidence>
<reference evidence="2 3" key="1">
    <citation type="submission" date="2022-10" db="EMBL/GenBank/DDBJ databases">
        <title>The complete genomes of actinobacterial strains from the NBC collection.</title>
        <authorList>
            <person name="Joergensen T.S."/>
            <person name="Alvarez Arevalo M."/>
            <person name="Sterndorff E.B."/>
            <person name="Faurdal D."/>
            <person name="Vuksanovic O."/>
            <person name="Mourched A.-S."/>
            <person name="Charusanti P."/>
            <person name="Shaw S."/>
            <person name="Blin K."/>
            <person name="Weber T."/>
        </authorList>
    </citation>
    <scope>NUCLEOTIDE SEQUENCE [LARGE SCALE GENOMIC DNA]</scope>
    <source>
        <strain evidence="2 3">NBC_00456</strain>
    </source>
</reference>
<sequence>MPPQANRDVLGAPLQVRKVGRHGVRELAVDLSSLDEATAAHERTVGALIKHLARQKIEVHTFARSSPKFDAGWATGKEIFVAEVKSLTGTSQDQQIRLGIGQVLDYAHQLRSTLSGRSIQPVLVLEKKPADKRTTGGSHSPKPSESS</sequence>
<feature type="region of interest" description="Disordered" evidence="1">
    <location>
        <begin position="125"/>
        <end position="147"/>
    </location>
</feature>
<dbReference type="Proteomes" id="UP001341259">
    <property type="component" value="Chromosome"/>
</dbReference>
<accession>A0ABZ1P327</accession>
<dbReference type="EMBL" id="CP107906">
    <property type="protein sequence ID" value="WUG98436.1"/>
    <property type="molecule type" value="Genomic_DNA"/>
</dbReference>
<feature type="compositionally biased region" description="Basic and acidic residues" evidence="1">
    <location>
        <begin position="125"/>
        <end position="134"/>
    </location>
</feature>
<protein>
    <submittedName>
        <fullName evidence="2">Uncharacterized protein</fullName>
    </submittedName>
</protein>
<feature type="compositionally biased region" description="Polar residues" evidence="1">
    <location>
        <begin position="135"/>
        <end position="147"/>
    </location>
</feature>
<name>A0ABZ1P327_STRVL</name>
<organism evidence="2 3">
    <name type="scientific">Streptomyces violaceus</name>
    <name type="common">Streptomyces venezuelae</name>
    <dbReference type="NCBI Taxonomy" id="1936"/>
    <lineage>
        <taxon>Bacteria</taxon>
        <taxon>Bacillati</taxon>
        <taxon>Actinomycetota</taxon>
        <taxon>Actinomycetes</taxon>
        <taxon>Kitasatosporales</taxon>
        <taxon>Streptomycetaceae</taxon>
        <taxon>Streptomyces</taxon>
    </lineage>
</organism>
<proteinExistence type="predicted"/>
<dbReference type="RefSeq" id="WP_328346262.1">
    <property type="nucleotide sequence ID" value="NZ_CP107906.1"/>
</dbReference>
<evidence type="ECO:0000256" key="1">
    <source>
        <dbReference type="SAM" id="MobiDB-lite"/>
    </source>
</evidence>
<gene>
    <name evidence="2" type="ORF">OHB29_38690</name>
</gene>